<feature type="domain" description="MacB-like periplasmic core" evidence="9">
    <location>
        <begin position="20"/>
        <end position="233"/>
    </location>
</feature>
<keyword evidence="11" id="KW-1185">Reference proteome</keyword>
<evidence type="ECO:0000256" key="5">
    <source>
        <dbReference type="ARBA" id="ARBA00022989"/>
    </source>
</evidence>
<dbReference type="GO" id="GO:0044874">
    <property type="term" value="P:lipoprotein localization to outer membrane"/>
    <property type="evidence" value="ECO:0007669"/>
    <property type="project" value="TreeGrafter"/>
</dbReference>
<evidence type="ECO:0000256" key="2">
    <source>
        <dbReference type="ARBA" id="ARBA00005236"/>
    </source>
</evidence>
<organism evidence="10 11">
    <name type="scientific">Geosporobacter ferrireducens</name>
    <dbReference type="NCBI Taxonomy" id="1424294"/>
    <lineage>
        <taxon>Bacteria</taxon>
        <taxon>Bacillati</taxon>
        <taxon>Bacillota</taxon>
        <taxon>Clostridia</taxon>
        <taxon>Peptostreptococcales</taxon>
        <taxon>Thermotaleaceae</taxon>
        <taxon>Geosporobacter</taxon>
    </lineage>
</organism>
<dbReference type="InterPro" id="IPR003838">
    <property type="entry name" value="ABC3_permease_C"/>
</dbReference>
<keyword evidence="6 7" id="KW-0472">Membrane</keyword>
<keyword evidence="5 7" id="KW-1133">Transmembrane helix</keyword>
<feature type="transmembrane region" description="Helical" evidence="7">
    <location>
        <begin position="435"/>
        <end position="454"/>
    </location>
</feature>
<evidence type="ECO:0000256" key="1">
    <source>
        <dbReference type="ARBA" id="ARBA00004651"/>
    </source>
</evidence>
<dbReference type="InterPro" id="IPR025857">
    <property type="entry name" value="MacB_PCD"/>
</dbReference>
<evidence type="ECO:0000256" key="3">
    <source>
        <dbReference type="ARBA" id="ARBA00022475"/>
    </source>
</evidence>
<dbReference type="RefSeq" id="WP_069977015.1">
    <property type="nucleotide sequence ID" value="NZ_CP017269.1"/>
</dbReference>
<feature type="transmembrane region" description="Helical" evidence="7">
    <location>
        <begin position="318"/>
        <end position="341"/>
    </location>
</feature>
<name>A0A1D8GHF7_9FIRM</name>
<evidence type="ECO:0000313" key="11">
    <source>
        <dbReference type="Proteomes" id="UP000095743"/>
    </source>
</evidence>
<feature type="transmembrane region" description="Helical" evidence="7">
    <location>
        <begin position="715"/>
        <end position="734"/>
    </location>
</feature>
<dbReference type="KEGG" id="gfe:Gferi_12545"/>
<feature type="transmembrane region" description="Helical" evidence="7">
    <location>
        <begin position="663"/>
        <end position="683"/>
    </location>
</feature>
<dbReference type="PANTHER" id="PTHR30489:SF0">
    <property type="entry name" value="LIPOPROTEIN-RELEASING SYSTEM TRANSMEMBRANE PROTEIN LOLE"/>
    <property type="match status" value="1"/>
</dbReference>
<evidence type="ECO:0000256" key="7">
    <source>
        <dbReference type="SAM" id="Phobius"/>
    </source>
</evidence>
<evidence type="ECO:0000259" key="9">
    <source>
        <dbReference type="Pfam" id="PF12704"/>
    </source>
</evidence>
<feature type="transmembrane region" description="Helical" evidence="7">
    <location>
        <begin position="261"/>
        <end position="283"/>
    </location>
</feature>
<feature type="transmembrane region" description="Helical" evidence="7">
    <location>
        <begin position="20"/>
        <end position="40"/>
    </location>
</feature>
<feature type="domain" description="ABC3 transporter permease C-terminal" evidence="8">
    <location>
        <begin position="268"/>
        <end position="383"/>
    </location>
</feature>
<keyword evidence="3" id="KW-1003">Cell membrane</keyword>
<dbReference type="STRING" id="1424294.Gferi_12545"/>
<sequence length="792" mass="88620">MWIFLKKFYRDLGESKGQFISVLAVVMIGVMFYTGLNFALENLSEAGSKHFKDYRLADLWSSVYRAPEGVVKRIEAIPGVKMAIGRVVQDVRISMPEKEATVRLISLPDKRSTIVNDIQLKSGSYFSMDASNQCIVSDSFFYANGLAIGQTIEPIINGDRVKLKVVGTAKSPEYILEMRDQSEIAPDPTRFGIIYVKKSYLQTILDFKGSVNDINVLLNQEGDVKKVKDELKRMLKPYGMISTIERKNQISYSMFDADVTALNSMAAVFPMLFFIASAVIIYITMTRMIENQRTQMGVLKALGYSNLDIMLHYQTYPLLVGVLGSIAGAVMGVFIVGRGLLNMFNMMYSLPIEGTAVSGSLVLPAASLALCFCAAAGYNACRKELYLVPAQSMRQKAPASGKKMFLENIQLLWKRFNFSWKIILRNLFRYKKRSAMASIGIIFSMALLLVAFGLKNSIDDLMRVQFSEIQKHDIKISFSKIMNIDELDFIRSIDPIRSVEPILESGMEITNGWMKKDIGLVALNRNSTLYGILDETGKQVVLPQEGILLPVRLLDTLDLQVGEKAYLRSFYPGKNEEKNKKEVHIKGVIAQYTGQSAICSTDYLKYLLKEGLITNGAYIKLENPKHEKAVIDQLKDILTISTIQSKSEIVANNEKMLESMNSVIVFMILGAGILAFAVIYNIANINIFERRREIATLSVLGFTARELKSVVFNENFFISAFGIIAGIPLGRFLLDIVIKMQMTDNMQLPVVLKPSSYLIAALLIIAFTATANWMLAKKILSINMVESLKSAE</sequence>
<evidence type="ECO:0000313" key="10">
    <source>
        <dbReference type="EMBL" id="AOT70348.1"/>
    </source>
</evidence>
<dbReference type="GO" id="GO:0098797">
    <property type="term" value="C:plasma membrane protein complex"/>
    <property type="evidence" value="ECO:0007669"/>
    <property type="project" value="TreeGrafter"/>
</dbReference>
<evidence type="ECO:0000259" key="8">
    <source>
        <dbReference type="Pfam" id="PF02687"/>
    </source>
</evidence>
<feature type="transmembrane region" description="Helical" evidence="7">
    <location>
        <begin position="361"/>
        <end position="381"/>
    </location>
</feature>
<feature type="domain" description="ABC3 transporter permease C-terminal" evidence="8">
    <location>
        <begin position="666"/>
        <end position="783"/>
    </location>
</feature>
<dbReference type="Pfam" id="PF12704">
    <property type="entry name" value="MacB_PCD"/>
    <property type="match status" value="1"/>
</dbReference>
<dbReference type="EMBL" id="CP017269">
    <property type="protein sequence ID" value="AOT70348.1"/>
    <property type="molecule type" value="Genomic_DNA"/>
</dbReference>
<dbReference type="AlphaFoldDB" id="A0A1D8GHF7"/>
<evidence type="ECO:0000256" key="4">
    <source>
        <dbReference type="ARBA" id="ARBA00022692"/>
    </source>
</evidence>
<gene>
    <name evidence="10" type="ORF">Gferi_12545</name>
</gene>
<dbReference type="PANTHER" id="PTHR30489">
    <property type="entry name" value="LIPOPROTEIN-RELEASING SYSTEM TRANSMEMBRANE PROTEIN LOLE"/>
    <property type="match status" value="1"/>
</dbReference>
<feature type="transmembrane region" description="Helical" evidence="7">
    <location>
        <begin position="754"/>
        <end position="775"/>
    </location>
</feature>
<comment type="similarity">
    <text evidence="2">Belongs to the ABC-4 integral membrane protein family. LolC/E subfamily.</text>
</comment>
<dbReference type="OrthoDB" id="5137249at2"/>
<proteinExistence type="inferred from homology"/>
<dbReference type="Proteomes" id="UP000095743">
    <property type="component" value="Chromosome"/>
</dbReference>
<accession>A0A1D8GHF7</accession>
<comment type="subcellular location">
    <subcellularLocation>
        <location evidence="1">Cell membrane</location>
        <topology evidence="1">Multi-pass membrane protein</topology>
    </subcellularLocation>
</comment>
<evidence type="ECO:0000256" key="6">
    <source>
        <dbReference type="ARBA" id="ARBA00023136"/>
    </source>
</evidence>
<dbReference type="InterPro" id="IPR051447">
    <property type="entry name" value="Lipoprotein-release_system"/>
</dbReference>
<keyword evidence="4 7" id="KW-0812">Transmembrane</keyword>
<protein>
    <submittedName>
        <fullName evidence="10">ABC transporter permease</fullName>
    </submittedName>
</protein>
<reference evidence="10 11" key="1">
    <citation type="submission" date="2016-09" db="EMBL/GenBank/DDBJ databases">
        <title>Genomic analysis reveals versatility of anaerobic energy metabolism of Geosporobacter ferrireducens IRF9 of phylum Firmicutes.</title>
        <authorList>
            <person name="Kim S.-J."/>
        </authorList>
    </citation>
    <scope>NUCLEOTIDE SEQUENCE [LARGE SCALE GENOMIC DNA]</scope>
    <source>
        <strain evidence="10 11">IRF9</strain>
    </source>
</reference>
<dbReference type="Pfam" id="PF02687">
    <property type="entry name" value="FtsX"/>
    <property type="match status" value="2"/>
</dbReference>